<accession>A0A8S1BMQ6</accession>
<protein>
    <submittedName>
        <fullName evidence="1">Uncharacterized protein</fullName>
    </submittedName>
</protein>
<comment type="caution">
    <text evidence="1">The sequence shown here is derived from an EMBL/GenBank/DDBJ whole genome shotgun (WGS) entry which is preliminary data.</text>
</comment>
<organism evidence="1 2">
    <name type="scientific">Arctia plantaginis</name>
    <name type="common">Wood tiger moth</name>
    <name type="synonym">Phalaena plantaginis</name>
    <dbReference type="NCBI Taxonomy" id="874455"/>
    <lineage>
        <taxon>Eukaryota</taxon>
        <taxon>Metazoa</taxon>
        <taxon>Ecdysozoa</taxon>
        <taxon>Arthropoda</taxon>
        <taxon>Hexapoda</taxon>
        <taxon>Insecta</taxon>
        <taxon>Pterygota</taxon>
        <taxon>Neoptera</taxon>
        <taxon>Endopterygota</taxon>
        <taxon>Lepidoptera</taxon>
        <taxon>Glossata</taxon>
        <taxon>Ditrysia</taxon>
        <taxon>Noctuoidea</taxon>
        <taxon>Erebidae</taxon>
        <taxon>Arctiinae</taxon>
        <taxon>Arctia</taxon>
    </lineage>
</organism>
<dbReference type="GO" id="GO:0051707">
    <property type="term" value="P:response to other organism"/>
    <property type="evidence" value="ECO:0007669"/>
    <property type="project" value="UniProtKB-ARBA"/>
</dbReference>
<dbReference type="AlphaFoldDB" id="A0A8S1BMQ6"/>
<dbReference type="Proteomes" id="UP000494106">
    <property type="component" value="Unassembled WGS sequence"/>
</dbReference>
<proteinExistence type="predicted"/>
<evidence type="ECO:0000313" key="1">
    <source>
        <dbReference type="EMBL" id="CAB3258223.1"/>
    </source>
</evidence>
<dbReference type="InterPro" id="IPR036574">
    <property type="entry name" value="Scorpion_toxin-like_sf"/>
</dbReference>
<dbReference type="Gene3D" id="3.30.30.10">
    <property type="entry name" value="Knottin, scorpion toxin-like"/>
    <property type="match status" value="1"/>
</dbReference>
<dbReference type="EMBL" id="CADEBC010000596">
    <property type="protein sequence ID" value="CAB3258223.1"/>
    <property type="molecule type" value="Genomic_DNA"/>
</dbReference>
<name>A0A8S1BMQ6_ARCPL</name>
<reference evidence="1 2" key="1">
    <citation type="submission" date="2020-04" db="EMBL/GenBank/DDBJ databases">
        <authorList>
            <person name="Wallbank WR R."/>
            <person name="Pardo Diaz C."/>
            <person name="Kozak K."/>
            <person name="Martin S."/>
            <person name="Jiggins C."/>
            <person name="Moest M."/>
            <person name="Warren A I."/>
            <person name="Byers J.R.P. K."/>
            <person name="Montejo-Kovacevich G."/>
            <person name="Yen C E."/>
        </authorList>
    </citation>
    <scope>NUCLEOTIDE SEQUENCE [LARGE SCALE GENOMIC DNA]</scope>
</reference>
<evidence type="ECO:0000313" key="2">
    <source>
        <dbReference type="Proteomes" id="UP000494106"/>
    </source>
</evidence>
<keyword evidence="2" id="KW-1185">Reference proteome</keyword>
<dbReference type="OrthoDB" id="6905030at2759"/>
<gene>
    <name evidence="1" type="ORF">APLA_LOCUS16390</name>
</gene>
<sequence length="112" mass="12520">MFPKDGKFYGIEVAFTTQGQVISIRHIVFNLYFGSKEDHKKNATMIPAAAEILAETEVAADAAMLPDDSYLNEIGGYDNLKKCVMSYCVAYCRKMGYHRGVCILPDTCDCYN</sequence>